<dbReference type="Proteomes" id="UP000183413">
    <property type="component" value="Unassembled WGS sequence"/>
</dbReference>
<organism evidence="3 4">
    <name type="scientific">Actinomadura madurae</name>
    <dbReference type="NCBI Taxonomy" id="1993"/>
    <lineage>
        <taxon>Bacteria</taxon>
        <taxon>Bacillati</taxon>
        <taxon>Actinomycetota</taxon>
        <taxon>Actinomycetes</taxon>
        <taxon>Streptosporangiales</taxon>
        <taxon>Thermomonosporaceae</taxon>
        <taxon>Actinomadura</taxon>
    </lineage>
</organism>
<reference evidence="3 4" key="1">
    <citation type="submission" date="2016-10" db="EMBL/GenBank/DDBJ databases">
        <authorList>
            <person name="de Groot N.N."/>
        </authorList>
    </citation>
    <scope>NUCLEOTIDE SEQUENCE [LARGE SCALE GENOMIC DNA]</scope>
    <source>
        <strain evidence="3 4">DSM 43067</strain>
    </source>
</reference>
<dbReference type="AlphaFoldDB" id="A0A1I5F8T4"/>
<evidence type="ECO:0000256" key="1">
    <source>
        <dbReference type="ARBA" id="ARBA00022553"/>
    </source>
</evidence>
<accession>A0A1I5F8T4</accession>
<dbReference type="eggNOG" id="COG1716">
    <property type="taxonomic scope" value="Bacteria"/>
</dbReference>
<sequence length="267" mass="29600">MPRTRPKVEFLPARIRSLSDGLPPAEPGTLFALGARGGMRVAPDAGFTLVFGRQEDAVHVCVGPGDTHVSRRHGHIQREHSRWILYNTGKLAIRFPGSRLVLRGQSAELPEAGYTPLFIVAPDQEHLFEVRIAAGAVPPGSGARNEAPTDERRPWRLEASELLVLVCLGQRYLRHDPDPRPLTWAQVADELDRLQPEAGWNQKKAARRVEKVRHQLSGRVPGLLEHEVTPPIGNALNVNLIRNLLITGTLTPDHLRLLGDPPEQDED</sequence>
<evidence type="ECO:0000313" key="3">
    <source>
        <dbReference type="EMBL" id="SFO20185.1"/>
    </source>
</evidence>
<keyword evidence="4" id="KW-1185">Reference proteome</keyword>
<evidence type="ECO:0000259" key="2">
    <source>
        <dbReference type="PROSITE" id="PS50006"/>
    </source>
</evidence>
<proteinExistence type="predicted"/>
<name>A0A1I5F8T4_9ACTN</name>
<dbReference type="InParanoid" id="A0A1I5F8T4"/>
<dbReference type="RefSeq" id="WP_075021224.1">
    <property type="nucleotide sequence ID" value="NZ_FOVH01000004.1"/>
</dbReference>
<dbReference type="EMBL" id="FOVH01000004">
    <property type="protein sequence ID" value="SFO20185.1"/>
    <property type="molecule type" value="Genomic_DNA"/>
</dbReference>
<keyword evidence="1" id="KW-0597">Phosphoprotein</keyword>
<dbReference type="InterPro" id="IPR008984">
    <property type="entry name" value="SMAD_FHA_dom_sf"/>
</dbReference>
<feature type="domain" description="FHA" evidence="2">
    <location>
        <begin position="49"/>
        <end position="100"/>
    </location>
</feature>
<protein>
    <recommendedName>
        <fullName evidence="2">FHA domain-containing protein</fullName>
    </recommendedName>
</protein>
<dbReference type="PROSITE" id="PS50006">
    <property type="entry name" value="FHA_DOMAIN"/>
    <property type="match status" value="1"/>
</dbReference>
<dbReference type="InterPro" id="IPR000253">
    <property type="entry name" value="FHA_dom"/>
</dbReference>
<dbReference type="STRING" id="1993.SAMN04489713_104486"/>
<gene>
    <name evidence="3" type="ORF">SAMN04489713_104486</name>
</gene>
<evidence type="ECO:0000313" key="4">
    <source>
        <dbReference type="Proteomes" id="UP000183413"/>
    </source>
</evidence>
<dbReference type="SUPFAM" id="SSF49879">
    <property type="entry name" value="SMAD/FHA domain"/>
    <property type="match status" value="1"/>
</dbReference>